<proteinExistence type="predicted"/>
<dbReference type="EMBL" id="CP141261">
    <property type="protein sequence ID" value="WRL61726.1"/>
    <property type="molecule type" value="Genomic_DNA"/>
</dbReference>
<organism evidence="2 3">
    <name type="scientific">Blastococcus brunescens</name>
    <dbReference type="NCBI Taxonomy" id="1564165"/>
    <lineage>
        <taxon>Bacteria</taxon>
        <taxon>Bacillati</taxon>
        <taxon>Actinomycetota</taxon>
        <taxon>Actinomycetes</taxon>
        <taxon>Geodermatophilales</taxon>
        <taxon>Geodermatophilaceae</taxon>
        <taxon>Blastococcus</taxon>
    </lineage>
</organism>
<evidence type="ECO:0000256" key="1">
    <source>
        <dbReference type="SAM" id="MobiDB-lite"/>
    </source>
</evidence>
<evidence type="ECO:0000313" key="2">
    <source>
        <dbReference type="EMBL" id="WRL61726.1"/>
    </source>
</evidence>
<keyword evidence="3" id="KW-1185">Reference proteome</keyword>
<sequence>MFAFDGTIETPWLADPADDEATLTMSWTGERTVSRLAVDAAGVPAAEPVRARIEASGGVRDVDLDGFGYVEPLSARDGLSITFYRSDLAADEPLGVGEIRVEGLEGSSTAPGGTAAPEPSAGWDPRCGSTARSTAPR</sequence>
<feature type="region of interest" description="Disordered" evidence="1">
    <location>
        <begin position="101"/>
        <end position="137"/>
    </location>
</feature>
<name>A0ABZ1AW36_9ACTN</name>
<protein>
    <submittedName>
        <fullName evidence="2">Uncharacterized protein</fullName>
    </submittedName>
</protein>
<reference evidence="2 3" key="1">
    <citation type="submission" date="2023-12" db="EMBL/GenBank/DDBJ databases">
        <title>Blastococcus brunescens sp. nov., an actonobacterium isolated from sandstone collected in sahara desert.</title>
        <authorList>
            <person name="Gtari M."/>
            <person name="Ghodhbane F."/>
        </authorList>
    </citation>
    <scope>NUCLEOTIDE SEQUENCE [LARGE SCALE GENOMIC DNA]</scope>
    <source>
        <strain evidence="2 3">BMG 8361</strain>
    </source>
</reference>
<accession>A0ABZ1AW36</accession>
<dbReference type="Proteomes" id="UP001324287">
    <property type="component" value="Chromosome"/>
</dbReference>
<dbReference type="RefSeq" id="WP_324273087.1">
    <property type="nucleotide sequence ID" value="NZ_CP141261.1"/>
</dbReference>
<gene>
    <name evidence="2" type="ORF">U6N30_16445</name>
</gene>
<evidence type="ECO:0000313" key="3">
    <source>
        <dbReference type="Proteomes" id="UP001324287"/>
    </source>
</evidence>